<dbReference type="OMA" id="NHGHYIG"/>
<dbReference type="GeneID" id="14921894"/>
<sequence>MDGLKRCQVALWCGVVLDYTFDEEFLVRPLKDGRVLVHWQFVTRWHPEAGQIADRAKHFGLFPKTLGQIVQRFSVQSGASSSMATNKTDLLLVLSTRVAGTTPNGVGHCCPRQWALSCGPGFSLLLNESMSSLVWKGLTHALSGLMCGSLNLIDTKSTCQPNAFFRPSSPATADQGTFTPPSFTTAVVTCMCLIIDLHDQPLCENLTPWTKLLPCRLKAGLGSLINPVQLADSRFRSLTLNVLVRTEAAMPGHTGVKVNGTDMELVQTLSVVLAPNSPGSSDQLDLQSVLGSTLQSSCPLAGSSAFYVDTSLLPASSDESAPSPTRGSVTRHNASVLADTFHLQTGGRSLQEAGSERAWPEDKLHVHRYTTGHGQQEGGLSIELHNGNDVPLTANVLQVVPAYVRLYFHTLSILLNDTELNAAERPKVLTHQWVRPAEDRAEPAHMELSLTLPPHSKIGITLQFEKVFLHFAEYPPDPHRGMHIPAALVAYTLGDAGEAWRKGWPFTSASVADWLQPRNYAHRYSEVVVVNLPTPDFSMPYNVMTLTGAVMALLFASIFKLLTGPPKSSKPPAPSWWQSLLARLRKTKQA</sequence>
<reference evidence="1 2" key="1">
    <citation type="journal article" date="2013" name="Genome Biol.">
        <title>Genome of Acanthamoeba castellanii highlights extensive lateral gene transfer and early evolution of tyrosine kinase signaling.</title>
        <authorList>
            <person name="Clarke M."/>
            <person name="Lohan A.J."/>
            <person name="Liu B."/>
            <person name="Lagkouvardos I."/>
            <person name="Roy S."/>
            <person name="Zafar N."/>
            <person name="Bertelli C."/>
            <person name="Schilde C."/>
            <person name="Kianianmomeni A."/>
            <person name="Burglin T.R."/>
            <person name="Frech C."/>
            <person name="Turcotte B."/>
            <person name="Kopec K.O."/>
            <person name="Synnott J.M."/>
            <person name="Choo C."/>
            <person name="Paponov I."/>
            <person name="Finkler A."/>
            <person name="Soon Heng Tan C."/>
            <person name="Hutchins A.P."/>
            <person name="Weinmeier T."/>
            <person name="Rattei T."/>
            <person name="Chu J.S."/>
            <person name="Gimenez G."/>
            <person name="Irimia M."/>
            <person name="Rigden D.J."/>
            <person name="Fitzpatrick D.A."/>
            <person name="Lorenzo-Morales J."/>
            <person name="Bateman A."/>
            <person name="Chiu C.H."/>
            <person name="Tang P."/>
            <person name="Hegemann P."/>
            <person name="Fromm H."/>
            <person name="Raoult D."/>
            <person name="Greub G."/>
            <person name="Miranda-Saavedra D."/>
            <person name="Chen N."/>
            <person name="Nash P."/>
            <person name="Ginger M.L."/>
            <person name="Horn M."/>
            <person name="Schaap P."/>
            <person name="Caler L."/>
            <person name="Loftus B."/>
        </authorList>
    </citation>
    <scope>NUCLEOTIDE SEQUENCE [LARGE SCALE GENOMIC DNA]</scope>
    <source>
        <strain evidence="1 2">Neff</strain>
    </source>
</reference>
<name>L8H687_ACACF</name>
<dbReference type="VEuPathDB" id="AmoebaDB:ACA1_280830"/>
<dbReference type="STRING" id="1257118.L8H687"/>
<dbReference type="EMBL" id="KB007908">
    <property type="protein sequence ID" value="ELR21019.1"/>
    <property type="molecule type" value="Genomic_DNA"/>
</dbReference>
<evidence type="ECO:0000313" key="2">
    <source>
        <dbReference type="Proteomes" id="UP000011083"/>
    </source>
</evidence>
<dbReference type="Proteomes" id="UP000011083">
    <property type="component" value="Unassembled WGS sequence"/>
</dbReference>
<dbReference type="AlphaFoldDB" id="L8H687"/>
<evidence type="ECO:0000313" key="1">
    <source>
        <dbReference type="EMBL" id="ELR21019.1"/>
    </source>
</evidence>
<dbReference type="GO" id="GO:0016255">
    <property type="term" value="P:attachment of GPI anchor to protein"/>
    <property type="evidence" value="ECO:0007669"/>
    <property type="project" value="InterPro"/>
</dbReference>
<dbReference type="KEGG" id="acan:ACA1_280830"/>
<protein>
    <submittedName>
        <fullName evidence="1">Gpi16 subunit, GPI transamidase component protein</fullName>
    </submittedName>
</protein>
<dbReference type="Pfam" id="PF04113">
    <property type="entry name" value="Gpi16"/>
    <property type="match status" value="2"/>
</dbReference>
<dbReference type="PANTHER" id="PTHR12959">
    <property type="entry name" value="GPI TRANSAMIDASE COMPONENT PIG-T-RELATED"/>
    <property type="match status" value="1"/>
</dbReference>
<dbReference type="OrthoDB" id="331263at2759"/>
<organism evidence="1 2">
    <name type="scientific">Acanthamoeba castellanii (strain ATCC 30010 / Neff)</name>
    <dbReference type="NCBI Taxonomy" id="1257118"/>
    <lineage>
        <taxon>Eukaryota</taxon>
        <taxon>Amoebozoa</taxon>
        <taxon>Discosea</taxon>
        <taxon>Longamoebia</taxon>
        <taxon>Centramoebida</taxon>
        <taxon>Acanthamoebidae</taxon>
        <taxon>Acanthamoeba</taxon>
    </lineage>
</organism>
<dbReference type="PANTHER" id="PTHR12959:SF11">
    <property type="entry name" value="GPI TRANSAMIDASE COMPONENT PIG-T"/>
    <property type="match status" value="1"/>
</dbReference>
<dbReference type="RefSeq" id="XP_004344762.1">
    <property type="nucleotide sequence ID" value="XM_004344712.1"/>
</dbReference>
<gene>
    <name evidence="1" type="ORF">ACA1_280830</name>
</gene>
<dbReference type="InterPro" id="IPR007245">
    <property type="entry name" value="PIG-T"/>
</dbReference>
<proteinExistence type="predicted"/>
<keyword evidence="2" id="KW-1185">Reference proteome</keyword>
<accession>L8H687</accession>
<dbReference type="GO" id="GO:0042765">
    <property type="term" value="C:GPI-anchor transamidase complex"/>
    <property type="evidence" value="ECO:0007669"/>
    <property type="project" value="InterPro"/>
</dbReference>